<dbReference type="EMBL" id="NTUS01000026">
    <property type="protein sequence ID" value="PFB08039.1"/>
    <property type="molecule type" value="Genomic_DNA"/>
</dbReference>
<dbReference type="Proteomes" id="UP000220397">
    <property type="component" value="Unassembled WGS sequence"/>
</dbReference>
<dbReference type="AlphaFoldDB" id="A0A9X6VCI9"/>
<sequence length="133" mass="16200">MYAKIILKTGEYRFKTESYYRPEELETLMHRINNCWEQFKKDKEISDVFISKVNIKDRFIIEYLECFQKWKLTEAQDIISFVDNTSKKKSFHVSFISLWHLGFFTVPNKDLFNTRWECDVNDRQVSHKGYSYL</sequence>
<evidence type="ECO:0000313" key="1">
    <source>
        <dbReference type="EMBL" id="PFB08039.1"/>
    </source>
</evidence>
<proteinExistence type="predicted"/>
<reference evidence="1 2" key="1">
    <citation type="submission" date="2017-09" db="EMBL/GenBank/DDBJ databases">
        <title>Large-scale bioinformatics analysis of Bacillus genomes uncovers conserved roles of natural products in bacterial physiology.</title>
        <authorList>
            <consortium name="Agbiome Team Llc"/>
            <person name="Bleich R.M."/>
            <person name="Kirk G.J."/>
            <person name="Santa Maria K.C."/>
            <person name="Allen S.E."/>
            <person name="Farag S."/>
            <person name="Shank E.A."/>
            <person name="Bowers A."/>
        </authorList>
    </citation>
    <scope>NUCLEOTIDE SEQUENCE [LARGE SCALE GENOMIC DNA]</scope>
    <source>
        <strain evidence="1 2">AFS015413</strain>
    </source>
</reference>
<organism evidence="1 2">
    <name type="scientific">Bacillus thuringiensis</name>
    <dbReference type="NCBI Taxonomy" id="1428"/>
    <lineage>
        <taxon>Bacteria</taxon>
        <taxon>Bacillati</taxon>
        <taxon>Bacillota</taxon>
        <taxon>Bacilli</taxon>
        <taxon>Bacillales</taxon>
        <taxon>Bacillaceae</taxon>
        <taxon>Bacillus</taxon>
        <taxon>Bacillus cereus group</taxon>
    </lineage>
</organism>
<evidence type="ECO:0000313" key="2">
    <source>
        <dbReference type="Proteomes" id="UP000220397"/>
    </source>
</evidence>
<protein>
    <submittedName>
        <fullName evidence="1">Uncharacterized protein</fullName>
    </submittedName>
</protein>
<accession>A0A9X6VCI9</accession>
<name>A0A9X6VCI9_BACTU</name>
<dbReference type="RefSeq" id="WP_086877415.1">
    <property type="nucleotide sequence ID" value="NZ_CAKJXA010000023.1"/>
</dbReference>
<comment type="caution">
    <text evidence="1">The sequence shown here is derived from an EMBL/GenBank/DDBJ whole genome shotgun (WGS) entry which is preliminary data.</text>
</comment>
<gene>
    <name evidence="1" type="ORF">CN398_09975</name>
</gene>